<gene>
    <name evidence="1" type="ORF">C8E83_1975</name>
</gene>
<dbReference type="AlphaFoldDB" id="A0A495IFX7"/>
<dbReference type="EMBL" id="RBKS01000001">
    <property type="protein sequence ID" value="RKR74844.1"/>
    <property type="molecule type" value="Genomic_DNA"/>
</dbReference>
<keyword evidence="2" id="KW-1185">Reference proteome</keyword>
<dbReference type="GO" id="GO:0016627">
    <property type="term" value="F:oxidoreductase activity, acting on the CH-CH group of donors"/>
    <property type="evidence" value="ECO:0007669"/>
    <property type="project" value="InterPro"/>
</dbReference>
<evidence type="ECO:0000313" key="1">
    <source>
        <dbReference type="EMBL" id="RKR74844.1"/>
    </source>
</evidence>
<evidence type="ECO:0000313" key="2">
    <source>
        <dbReference type="Proteomes" id="UP000280008"/>
    </source>
</evidence>
<accession>A0A495IFX7</accession>
<sequence length="334" mass="35606">MRVALAPGEPGPVTARALDALPETVDDALDLGKALGPLRPFVGLGGSLDVWEALATLGAHDLGVARAIEPHVDALTILDQADSSQIRGGTWGVFAAEGPGARLEAVEGPRGWELRGVKPWCSLASVLSDALVTAWVDESERRLFRVRLGQASVRVSSEPWHARGLQEIPSGSVEFSGARAFPVGETGWYLRRPGFTWGGISVAACWFGGAVGLGRALLDASRRPSRHDDAIVLMHLGIVDARLTEARSALAGAAAVVDSGHDAVLVGKRVRATVARCAEDVLLHVGHALGPEPLVRDREHAKRAADLEVYLRQHHGERDDVSLGRSVRDYGVEW</sequence>
<dbReference type="OrthoDB" id="107064at2"/>
<dbReference type="InterPro" id="IPR046373">
    <property type="entry name" value="Acyl-CoA_Oxase/DH_mid-dom_sf"/>
</dbReference>
<protein>
    <recommendedName>
        <fullName evidence="3">Alkylation response protein AidB-like acyl-CoA dehydrogenase</fullName>
    </recommendedName>
</protein>
<dbReference type="InterPro" id="IPR009100">
    <property type="entry name" value="AcylCoA_DH/oxidase_NM_dom_sf"/>
</dbReference>
<dbReference type="RefSeq" id="WP_121369706.1">
    <property type="nucleotide sequence ID" value="NZ_RBKS01000001.1"/>
</dbReference>
<dbReference type="SUPFAM" id="SSF56645">
    <property type="entry name" value="Acyl-CoA dehydrogenase NM domain-like"/>
    <property type="match status" value="1"/>
</dbReference>
<evidence type="ECO:0008006" key="3">
    <source>
        <dbReference type="Google" id="ProtNLM"/>
    </source>
</evidence>
<reference evidence="1 2" key="1">
    <citation type="submission" date="2018-10" db="EMBL/GenBank/DDBJ databases">
        <title>Sequencing the genomes of 1000 actinobacteria strains.</title>
        <authorList>
            <person name="Klenk H.-P."/>
        </authorList>
    </citation>
    <scope>NUCLEOTIDE SEQUENCE [LARGE SCALE GENOMIC DNA]</scope>
    <source>
        <strain evidence="1 2">DSM 17894</strain>
    </source>
</reference>
<name>A0A495IFX7_9MICO</name>
<comment type="caution">
    <text evidence="1">The sequence shown here is derived from an EMBL/GenBank/DDBJ whole genome shotgun (WGS) entry which is preliminary data.</text>
</comment>
<dbReference type="Gene3D" id="2.40.110.10">
    <property type="entry name" value="Butyryl-CoA Dehydrogenase, subunit A, domain 2"/>
    <property type="match status" value="1"/>
</dbReference>
<dbReference type="Proteomes" id="UP000280008">
    <property type="component" value="Unassembled WGS sequence"/>
</dbReference>
<proteinExistence type="predicted"/>
<organism evidence="1 2">
    <name type="scientific">Frondihabitans australicus</name>
    <dbReference type="NCBI Taxonomy" id="386892"/>
    <lineage>
        <taxon>Bacteria</taxon>
        <taxon>Bacillati</taxon>
        <taxon>Actinomycetota</taxon>
        <taxon>Actinomycetes</taxon>
        <taxon>Micrococcales</taxon>
        <taxon>Microbacteriaceae</taxon>
        <taxon>Frondihabitans</taxon>
    </lineage>
</organism>